<evidence type="ECO:0000256" key="3">
    <source>
        <dbReference type="ARBA" id="ARBA00022692"/>
    </source>
</evidence>
<dbReference type="Pfam" id="PF18967">
    <property type="entry name" value="PycTM"/>
    <property type="match status" value="1"/>
</dbReference>
<keyword evidence="3 9" id="KW-0812">Transmembrane</keyword>
<dbReference type="Proteomes" id="UP000655044">
    <property type="component" value="Unassembled WGS sequence"/>
</dbReference>
<comment type="subcellular location">
    <subcellularLocation>
        <location evidence="1">Cell membrane</location>
    </subcellularLocation>
</comment>
<feature type="transmembrane region" description="Helical" evidence="9">
    <location>
        <begin position="106"/>
        <end position="127"/>
    </location>
</feature>
<dbReference type="GO" id="GO:0000166">
    <property type="term" value="F:nucleotide binding"/>
    <property type="evidence" value="ECO:0007669"/>
    <property type="project" value="UniProtKB-KW"/>
</dbReference>
<feature type="transmembrane region" description="Helical" evidence="9">
    <location>
        <begin position="213"/>
        <end position="233"/>
    </location>
</feature>
<dbReference type="RefSeq" id="WP_189243601.1">
    <property type="nucleotide sequence ID" value="NZ_BMQP01000045.1"/>
</dbReference>
<keyword evidence="2" id="KW-1003">Cell membrane</keyword>
<keyword evidence="12" id="KW-1185">Reference proteome</keyword>
<feature type="region of interest" description="Disordered" evidence="8">
    <location>
        <begin position="1"/>
        <end position="20"/>
    </location>
</feature>
<keyword evidence="6" id="KW-0051">Antiviral defense</keyword>
<evidence type="ECO:0000256" key="2">
    <source>
        <dbReference type="ARBA" id="ARBA00022475"/>
    </source>
</evidence>
<protein>
    <recommendedName>
        <fullName evidence="10">Pycsar effector protein domain-containing protein</fullName>
    </recommendedName>
</protein>
<evidence type="ECO:0000313" key="11">
    <source>
        <dbReference type="EMBL" id="GIH87834.1"/>
    </source>
</evidence>
<evidence type="ECO:0000256" key="4">
    <source>
        <dbReference type="ARBA" id="ARBA00022741"/>
    </source>
</evidence>
<evidence type="ECO:0000256" key="5">
    <source>
        <dbReference type="ARBA" id="ARBA00022989"/>
    </source>
</evidence>
<feature type="transmembrane region" description="Helical" evidence="9">
    <location>
        <begin position="133"/>
        <end position="155"/>
    </location>
</feature>
<evidence type="ECO:0000256" key="9">
    <source>
        <dbReference type="SAM" id="Phobius"/>
    </source>
</evidence>
<reference evidence="11" key="1">
    <citation type="submission" date="2021-01" db="EMBL/GenBank/DDBJ databases">
        <title>Whole genome shotgun sequence of Planobispora rosea NBRC 15558.</title>
        <authorList>
            <person name="Komaki H."/>
            <person name="Tamura T."/>
        </authorList>
    </citation>
    <scope>NUCLEOTIDE SEQUENCE</scope>
    <source>
        <strain evidence="11">NBRC 15558</strain>
    </source>
</reference>
<evidence type="ECO:0000256" key="7">
    <source>
        <dbReference type="ARBA" id="ARBA00023136"/>
    </source>
</evidence>
<evidence type="ECO:0000256" key="8">
    <source>
        <dbReference type="SAM" id="MobiDB-lite"/>
    </source>
</evidence>
<evidence type="ECO:0000256" key="6">
    <source>
        <dbReference type="ARBA" id="ARBA00023118"/>
    </source>
</evidence>
<comment type="caution">
    <text evidence="11">The sequence shown here is derived from an EMBL/GenBank/DDBJ whole genome shotgun (WGS) entry which is preliminary data.</text>
</comment>
<gene>
    <name evidence="11" type="ORF">Pro02_62420</name>
</gene>
<name>A0A8J3SA10_PLARO</name>
<sequence length="234" mass="24529">MMPTTRPSATPDQPNSPNPDTTFWQAIPLRDPRLHPNCQWAITINDLTTEDAPHLWIDISAERPAEVAAFLLRAVRAYRPGPAAAEALQCEADAVRLELGRIDVKATALLGTAGTMFAVLAAALTVIPPPAAALAAVIAGAALLAAAIVVLLIVIRPALPRCGRSGTGFIAHADAADVEALIGSLTADPEQRLGTEILGLSALTRTKYRRLKAAVHLLLAALAMLVTALPLGAW</sequence>
<dbReference type="GO" id="GO:0051607">
    <property type="term" value="P:defense response to virus"/>
    <property type="evidence" value="ECO:0007669"/>
    <property type="project" value="UniProtKB-KW"/>
</dbReference>
<accession>A0A8J3SA10</accession>
<keyword evidence="5 9" id="KW-1133">Transmembrane helix</keyword>
<proteinExistence type="predicted"/>
<evidence type="ECO:0000259" key="10">
    <source>
        <dbReference type="Pfam" id="PF18967"/>
    </source>
</evidence>
<dbReference type="InterPro" id="IPR043760">
    <property type="entry name" value="PycTM_dom"/>
</dbReference>
<dbReference type="EMBL" id="BOOI01000068">
    <property type="protein sequence ID" value="GIH87834.1"/>
    <property type="molecule type" value="Genomic_DNA"/>
</dbReference>
<organism evidence="11 12">
    <name type="scientific">Planobispora rosea</name>
    <dbReference type="NCBI Taxonomy" id="35762"/>
    <lineage>
        <taxon>Bacteria</taxon>
        <taxon>Bacillati</taxon>
        <taxon>Actinomycetota</taxon>
        <taxon>Actinomycetes</taxon>
        <taxon>Streptosporangiales</taxon>
        <taxon>Streptosporangiaceae</taxon>
        <taxon>Planobispora</taxon>
    </lineage>
</organism>
<dbReference type="AlphaFoldDB" id="A0A8J3SA10"/>
<evidence type="ECO:0000256" key="1">
    <source>
        <dbReference type="ARBA" id="ARBA00004236"/>
    </source>
</evidence>
<keyword evidence="4" id="KW-0547">Nucleotide-binding</keyword>
<keyword evidence="7 9" id="KW-0472">Membrane</keyword>
<feature type="domain" description="Pycsar effector protein" evidence="10">
    <location>
        <begin position="89"/>
        <end position="231"/>
    </location>
</feature>
<dbReference type="GO" id="GO:0005886">
    <property type="term" value="C:plasma membrane"/>
    <property type="evidence" value="ECO:0007669"/>
    <property type="project" value="UniProtKB-SubCell"/>
</dbReference>
<evidence type="ECO:0000313" key="12">
    <source>
        <dbReference type="Proteomes" id="UP000655044"/>
    </source>
</evidence>